<dbReference type="EMBL" id="JAPFFF010000012">
    <property type="protein sequence ID" value="KAK8875734.1"/>
    <property type="molecule type" value="Genomic_DNA"/>
</dbReference>
<evidence type="ECO:0000256" key="1">
    <source>
        <dbReference type="SAM" id="Coils"/>
    </source>
</evidence>
<dbReference type="Gene3D" id="1.10.287.1490">
    <property type="match status" value="1"/>
</dbReference>
<feature type="region of interest" description="Disordered" evidence="2">
    <location>
        <begin position="477"/>
        <end position="512"/>
    </location>
</feature>
<feature type="compositionally biased region" description="Basic and acidic residues" evidence="2">
    <location>
        <begin position="13"/>
        <end position="22"/>
    </location>
</feature>
<feature type="coiled-coil region" evidence="1">
    <location>
        <begin position="563"/>
        <end position="597"/>
    </location>
</feature>
<feature type="region of interest" description="Disordered" evidence="2">
    <location>
        <begin position="1"/>
        <end position="22"/>
    </location>
</feature>
<name>A0ABR2JCU6_9EUKA</name>
<evidence type="ECO:0000256" key="2">
    <source>
        <dbReference type="SAM" id="MobiDB-lite"/>
    </source>
</evidence>
<organism evidence="3 4">
    <name type="scientific">Tritrichomonas musculus</name>
    <dbReference type="NCBI Taxonomy" id="1915356"/>
    <lineage>
        <taxon>Eukaryota</taxon>
        <taxon>Metamonada</taxon>
        <taxon>Parabasalia</taxon>
        <taxon>Tritrichomonadida</taxon>
        <taxon>Tritrichomonadidae</taxon>
        <taxon>Tritrichomonas</taxon>
    </lineage>
</organism>
<accession>A0ABR2JCU6</accession>
<evidence type="ECO:0000313" key="4">
    <source>
        <dbReference type="Proteomes" id="UP001470230"/>
    </source>
</evidence>
<feature type="coiled-coil region" evidence="1">
    <location>
        <begin position="222"/>
        <end position="274"/>
    </location>
</feature>
<comment type="caution">
    <text evidence="3">The sequence shown here is derived from an EMBL/GenBank/DDBJ whole genome shotgun (WGS) entry which is preliminary data.</text>
</comment>
<dbReference type="Proteomes" id="UP001470230">
    <property type="component" value="Unassembled WGS sequence"/>
</dbReference>
<reference evidence="3 4" key="1">
    <citation type="submission" date="2024-04" db="EMBL/GenBank/DDBJ databases">
        <title>Tritrichomonas musculus Genome.</title>
        <authorList>
            <person name="Alves-Ferreira E."/>
            <person name="Grigg M."/>
            <person name="Lorenzi H."/>
            <person name="Galac M."/>
        </authorList>
    </citation>
    <scope>NUCLEOTIDE SEQUENCE [LARGE SCALE GENOMIC DNA]</scope>
    <source>
        <strain evidence="3 4">EAF2021</strain>
    </source>
</reference>
<protein>
    <submittedName>
        <fullName evidence="3">Uncharacterized protein</fullName>
    </submittedName>
</protein>
<evidence type="ECO:0000313" key="3">
    <source>
        <dbReference type="EMBL" id="KAK8875734.1"/>
    </source>
</evidence>
<feature type="coiled-coil region" evidence="1">
    <location>
        <begin position="360"/>
        <end position="422"/>
    </location>
</feature>
<proteinExistence type="predicted"/>
<keyword evidence="1" id="KW-0175">Coiled coil</keyword>
<feature type="compositionally biased region" description="Low complexity" evidence="2">
    <location>
        <begin position="1"/>
        <end position="12"/>
    </location>
</feature>
<sequence>MISSDASSSSHNDNSEEALRVSDEIGPDIINLSNSSKHNAETSIRHSKNSINNLLQPQIQIHSQNNRSSAISDTQNGINNNNDIFKMNDSDKIAVNEIQSSIFAQIAHISEFLANGDENFQNKKSNPCFQMLSDFFDVFNEQLRINFKIRNKLNEEIKKNPVNPEKVDEKRKEIENFLKEFKGMVSTSKKDYSHLIDIENIEKSFNNIISIIQNGIKKTAKLKKLSKEIENKQKEIASINNEIASGEKRLQDVKNNTEDRSSSIQKQIDQSQDQISKMRIQIDELSPNITEMKTKIQNEANLRKNLSEMIAKRKNQIEIAHQSFYEEQNKQKKKRQKLGVKLSKLKIERRQLLIDEQPLFSALKEAEDEFEKLKKQAENDIDLIKKEKSEIENQLEDLRLRLAESQKKKEDQASILQQKKEEASKCSVKINEIDVKTKKLKKNILQIAQQKRSILHDLNQKNINIKNKVQKNFENKHKINDQDLDLNSNNYSDEENSFNENNNAQKGGDGSNSHEIDDLILNLISEELMHLEELTSQSNIQIEEIRKDNSKTRSMIRVNKDKISKLIDENQKLRTTISLSEKEVEKLNIEANAQKQRYALFKSTMNEYNRMRTALGFHNTMLPSEVAKHAVAIIRSWKQVEFDDEREKDINGKISYNSINEEFECIFGEINDVESRLYGTSP</sequence>
<gene>
    <name evidence="3" type="ORF">M9Y10_005909</name>
</gene>
<keyword evidence="4" id="KW-1185">Reference proteome</keyword>